<name>A0AAD3P4S4_NEPGR</name>
<evidence type="ECO:0000313" key="6">
    <source>
        <dbReference type="EMBL" id="GMG98794.1"/>
    </source>
</evidence>
<dbReference type="PANTHER" id="PTHR36710:SF1">
    <property type="entry name" value="F14J9.2 PROTEIN"/>
    <property type="match status" value="1"/>
</dbReference>
<dbReference type="Proteomes" id="UP001279734">
    <property type="component" value="Unassembled WGS sequence"/>
</dbReference>
<evidence type="ECO:0000256" key="2">
    <source>
        <dbReference type="ARBA" id="ARBA00023157"/>
    </source>
</evidence>
<evidence type="ECO:0000313" key="7">
    <source>
        <dbReference type="Proteomes" id="UP001279734"/>
    </source>
</evidence>
<keyword evidence="7" id="KW-1185">Reference proteome</keyword>
<gene>
    <name evidence="6" type="ORF">Nepgr_000634</name>
</gene>
<keyword evidence="1 4" id="KW-0732">Signal</keyword>
<dbReference type="Pfam" id="PF04043">
    <property type="entry name" value="PMEI"/>
    <property type="match status" value="1"/>
</dbReference>
<dbReference type="PANTHER" id="PTHR36710">
    <property type="entry name" value="PECTINESTERASE INHIBITOR-LIKE"/>
    <property type="match status" value="1"/>
</dbReference>
<dbReference type="InterPro" id="IPR006501">
    <property type="entry name" value="Pectinesterase_inhib_dom"/>
</dbReference>
<dbReference type="Gene3D" id="1.20.140.40">
    <property type="entry name" value="Invertase/pectin methylesterase inhibitor family protein"/>
    <property type="match status" value="1"/>
</dbReference>
<dbReference type="SUPFAM" id="SSF101148">
    <property type="entry name" value="Plant invertase/pectin methylesterase inhibitor"/>
    <property type="match status" value="1"/>
</dbReference>
<evidence type="ECO:0000259" key="5">
    <source>
        <dbReference type="SMART" id="SM00856"/>
    </source>
</evidence>
<evidence type="ECO:0000256" key="3">
    <source>
        <dbReference type="ARBA" id="ARBA00038471"/>
    </source>
</evidence>
<dbReference type="GO" id="GO:0046910">
    <property type="term" value="F:pectinesterase inhibitor activity"/>
    <property type="evidence" value="ECO:0007669"/>
    <property type="project" value="InterPro"/>
</dbReference>
<reference evidence="6" key="1">
    <citation type="submission" date="2023-05" db="EMBL/GenBank/DDBJ databases">
        <title>Nepenthes gracilis genome sequencing.</title>
        <authorList>
            <person name="Fukushima K."/>
        </authorList>
    </citation>
    <scope>NUCLEOTIDE SEQUENCE</scope>
    <source>
        <strain evidence="6">SING2019-196</strain>
    </source>
</reference>
<keyword evidence="2" id="KW-1015">Disulfide bond</keyword>
<feature type="signal peptide" evidence="4">
    <location>
        <begin position="1"/>
        <end position="21"/>
    </location>
</feature>
<dbReference type="AlphaFoldDB" id="A0AAD3P4S4"/>
<proteinExistence type="inferred from homology"/>
<comment type="similarity">
    <text evidence="3">Belongs to the PMEI family.</text>
</comment>
<accession>A0AAD3P4S4</accession>
<feature type="chain" id="PRO_5042132059" description="Pectinesterase inhibitor domain-containing protein" evidence="4">
    <location>
        <begin position="22"/>
        <end position="187"/>
    </location>
</feature>
<evidence type="ECO:0000256" key="4">
    <source>
        <dbReference type="SAM" id="SignalP"/>
    </source>
</evidence>
<protein>
    <recommendedName>
        <fullName evidence="5">Pectinesterase inhibitor domain-containing protein</fullName>
    </recommendedName>
</protein>
<comment type="caution">
    <text evidence="6">The sequence shown here is derived from an EMBL/GenBank/DDBJ whole genome shotgun (WGS) entry which is preliminary data.</text>
</comment>
<dbReference type="SMART" id="SM00856">
    <property type="entry name" value="PMEI"/>
    <property type="match status" value="1"/>
</dbReference>
<sequence length="187" mass="20639">MPSLSSLHSSILLAMVIAVLATVPPSLVSSKADPKTQDLIDSICRQMPQYQFCNQTFNNNLKSPSSDVFALTRITLEQSLLNATSTLSFIQNLTSSETDKAVLDKLQVCENGYSIVKNMFEEASKEFEQQDYDGVIKSERATVRPQTSCITIFNTPPPSTNPLLQRNDDMQLLITMALATCSLIGRL</sequence>
<dbReference type="InterPro" id="IPR035513">
    <property type="entry name" value="Invertase/methylesterase_inhib"/>
</dbReference>
<dbReference type="InterPro" id="IPR034086">
    <property type="entry name" value="PMEI_plant"/>
</dbReference>
<evidence type="ECO:0000256" key="1">
    <source>
        <dbReference type="ARBA" id="ARBA00022729"/>
    </source>
</evidence>
<dbReference type="EMBL" id="BSYO01000001">
    <property type="protein sequence ID" value="GMG98794.1"/>
    <property type="molecule type" value="Genomic_DNA"/>
</dbReference>
<feature type="domain" description="Pectinesterase inhibitor" evidence="5">
    <location>
        <begin position="35"/>
        <end position="180"/>
    </location>
</feature>
<organism evidence="6 7">
    <name type="scientific">Nepenthes gracilis</name>
    <name type="common">Slender pitcher plant</name>
    <dbReference type="NCBI Taxonomy" id="150966"/>
    <lineage>
        <taxon>Eukaryota</taxon>
        <taxon>Viridiplantae</taxon>
        <taxon>Streptophyta</taxon>
        <taxon>Embryophyta</taxon>
        <taxon>Tracheophyta</taxon>
        <taxon>Spermatophyta</taxon>
        <taxon>Magnoliopsida</taxon>
        <taxon>eudicotyledons</taxon>
        <taxon>Gunneridae</taxon>
        <taxon>Pentapetalae</taxon>
        <taxon>Caryophyllales</taxon>
        <taxon>Nepenthaceae</taxon>
        <taxon>Nepenthes</taxon>
    </lineage>
</organism>
<dbReference type="CDD" id="cd15797">
    <property type="entry name" value="PMEI"/>
    <property type="match status" value="1"/>
</dbReference>
<dbReference type="InterPro" id="IPR052421">
    <property type="entry name" value="PCW_Enzyme_Inhibitor"/>
</dbReference>
<dbReference type="NCBIfam" id="TIGR01614">
    <property type="entry name" value="PME_inhib"/>
    <property type="match status" value="1"/>
</dbReference>